<dbReference type="HAMAP" id="MF_00024">
    <property type="entry name" value="CobD_CbiB"/>
    <property type="match status" value="1"/>
</dbReference>
<keyword evidence="3" id="KW-1185">Reference proteome</keyword>
<dbReference type="GO" id="GO:0009236">
    <property type="term" value="P:cobalamin biosynthetic process"/>
    <property type="evidence" value="ECO:0007669"/>
    <property type="project" value="UniProtKB-UniRule"/>
</dbReference>
<accession>A0A0F5JYT0</accession>
<keyword evidence="1" id="KW-1133">Transmembrane helix</keyword>
<evidence type="ECO:0000313" key="2">
    <source>
        <dbReference type="EMBL" id="KKB62472.1"/>
    </source>
</evidence>
<keyword evidence="1" id="KW-0472">Membrane</keyword>
<dbReference type="GO" id="GO:0046677">
    <property type="term" value="P:response to antibiotic"/>
    <property type="evidence" value="ECO:0007669"/>
    <property type="project" value="TreeGrafter"/>
</dbReference>
<comment type="similarity">
    <text evidence="1">Belongs to the CobD/CbiB family.</text>
</comment>
<dbReference type="Proteomes" id="UP000033618">
    <property type="component" value="Unassembled WGS sequence"/>
</dbReference>
<dbReference type="PATRIC" id="fig|28092.6.peg.4131"/>
<feature type="transmembrane region" description="Helical" evidence="1">
    <location>
        <begin position="298"/>
        <end position="319"/>
    </location>
</feature>
<organism evidence="2 3">
    <name type="scientific">Robbsia andropogonis</name>
    <dbReference type="NCBI Taxonomy" id="28092"/>
    <lineage>
        <taxon>Bacteria</taxon>
        <taxon>Pseudomonadati</taxon>
        <taxon>Pseudomonadota</taxon>
        <taxon>Betaproteobacteria</taxon>
        <taxon>Burkholderiales</taxon>
        <taxon>Burkholderiaceae</taxon>
        <taxon>Robbsia</taxon>
    </lineage>
</organism>
<reference evidence="2 3" key="1">
    <citation type="submission" date="2015-03" db="EMBL/GenBank/DDBJ databases">
        <title>Draft Genome Sequence of Burkholderia andropogonis type strain ICMP2807, isolated from Sorghum bicolor.</title>
        <authorList>
            <person name="Lopes-Santos L."/>
            <person name="Castro D.B."/>
            <person name="Ottoboni L.M."/>
            <person name="Park D."/>
            <person name="Weirc B.S."/>
            <person name="Destefano S.A."/>
        </authorList>
    </citation>
    <scope>NUCLEOTIDE SEQUENCE [LARGE SCALE GENOMIC DNA]</scope>
    <source>
        <strain evidence="2 3">ICMP2807</strain>
    </source>
</reference>
<comment type="pathway">
    <text evidence="1">Cofactor biosynthesis; adenosylcobalamin biosynthesis.</text>
</comment>
<protein>
    <recommendedName>
        <fullName evidence="1">Cobalamin biosynthesis protein CobD</fullName>
    </recommendedName>
</protein>
<dbReference type="GO" id="GO:0005886">
    <property type="term" value="C:plasma membrane"/>
    <property type="evidence" value="ECO:0007669"/>
    <property type="project" value="UniProtKB-SubCell"/>
</dbReference>
<name>A0A0F5JYT0_9BURK</name>
<dbReference type="EMBL" id="LAQU01000020">
    <property type="protein sequence ID" value="KKB62472.1"/>
    <property type="molecule type" value="Genomic_DNA"/>
</dbReference>
<dbReference type="NCBIfam" id="NF005792">
    <property type="entry name" value="PRK07630.1"/>
    <property type="match status" value="1"/>
</dbReference>
<feature type="transmembrane region" description="Helical" evidence="1">
    <location>
        <begin position="64"/>
        <end position="89"/>
    </location>
</feature>
<dbReference type="InterPro" id="IPR004485">
    <property type="entry name" value="Cobalamin_biosynth_CobD/CbiB"/>
</dbReference>
<dbReference type="PANTHER" id="PTHR38684:SF1">
    <property type="entry name" value="PROTEIN AMPE"/>
    <property type="match status" value="1"/>
</dbReference>
<dbReference type="GO" id="GO:0048472">
    <property type="term" value="F:threonine-phosphate decarboxylase activity"/>
    <property type="evidence" value="ECO:0007669"/>
    <property type="project" value="InterPro"/>
</dbReference>
<dbReference type="RefSeq" id="WP_046153539.1">
    <property type="nucleotide sequence ID" value="NZ_CADFGU010000013.1"/>
</dbReference>
<comment type="caution">
    <text evidence="1">Lacks conserved residue(s) required for the propagation of feature annotation.</text>
</comment>
<keyword evidence="1" id="KW-0812">Transmembrane</keyword>
<comment type="caution">
    <text evidence="2">The sequence shown here is derived from an EMBL/GenBank/DDBJ whole genome shotgun (WGS) entry which is preliminary data.</text>
</comment>
<proteinExistence type="inferred from homology"/>
<dbReference type="STRING" id="28092.WM40_17560"/>
<comment type="subcellular location">
    <subcellularLocation>
        <location evidence="1">Cell membrane</location>
        <topology evidence="1">Multi-pass membrane protein</topology>
    </subcellularLocation>
</comment>
<dbReference type="GO" id="GO:0015420">
    <property type="term" value="F:ABC-type vitamin B12 transporter activity"/>
    <property type="evidence" value="ECO:0007669"/>
    <property type="project" value="UniProtKB-UniRule"/>
</dbReference>
<gene>
    <name evidence="1" type="primary">cobD</name>
    <name evidence="2" type="ORF">WM40_17560</name>
</gene>
<dbReference type="OrthoDB" id="8533534at2"/>
<dbReference type="AlphaFoldDB" id="A0A0F5JYT0"/>
<keyword evidence="1" id="KW-0169">Cobalamin biosynthesis</keyword>
<sequence>MTFFSVLLALILEQLRALDSNNVVSRLLRRHAERTGRGMDGGRGKHGVLAWLGVVLPWTVGVGVIYYLLWHVSFVLAFAWNVAVLYLTLGFRQFSHYFTDIQVALNNDDVPLARELLQTWTGIETRDMPVSEIVRNTLVYAVIASHRHVFGVFFWFLIPIGPAGAVCYRIASHLAATWTEPSAEHSPAFANFARRAFFYIDWIPARLTALGFAIVGNFEDAVYAWRHYGGVWADTNEGVLLAAGSGALGARLVEPQAEQTATESFGTFDTMLDPYNRPAPLPVGDDCTPRTLRSAVGLVWRAVILWMILLLMVTLSVWLA</sequence>
<evidence type="ECO:0000256" key="1">
    <source>
        <dbReference type="HAMAP-Rule" id="MF_00024"/>
    </source>
</evidence>
<dbReference type="UniPathway" id="UPA00148"/>
<dbReference type="InterPro" id="IPR052966">
    <property type="entry name" value="Beta-lactamase_Reg"/>
</dbReference>
<evidence type="ECO:0000313" key="3">
    <source>
        <dbReference type="Proteomes" id="UP000033618"/>
    </source>
</evidence>
<dbReference type="Pfam" id="PF03186">
    <property type="entry name" value="CobD_Cbib"/>
    <property type="match status" value="1"/>
</dbReference>
<comment type="function">
    <text evidence="1">Converts cobyric acid to cobinamide by the addition of aminopropanol on the F carboxylic group.</text>
</comment>
<keyword evidence="1" id="KW-1003">Cell membrane</keyword>
<dbReference type="PANTHER" id="PTHR38684">
    <property type="entry name" value="PROTEIN AMPE"/>
    <property type="match status" value="1"/>
</dbReference>